<reference evidence="1 2" key="1">
    <citation type="journal article" date="2013" name="Genome Announc.">
        <title>Genome Sequence of an Epidemic Isolate of Mycobacterium abscessus subsp. bolletii from Rio de Janeiro, Brazil.</title>
        <authorList>
            <person name="Davidson R.M."/>
            <person name="Reynolds P.R."/>
            <person name="Farias-Hesson E."/>
            <person name="Duarte R.S."/>
            <person name="Jackson M."/>
            <person name="Strong M."/>
        </authorList>
    </citation>
    <scope>NUCLEOTIDE SEQUENCE [LARGE SCALE GENOMIC DNA]</scope>
    <source>
        <strain evidence="1 2">CRM-0020</strain>
    </source>
</reference>
<sequence>MAHTRHDDHNHVPTKGSTMITLEYVAFDVPGAAGDTMRAVASQAATTAIGELLPRGVRTPRVYVFDRNAERYLVGTITCRPFDRGPDAVLAVAYMGRIAAVIGGTDLLVTWEEDDLDGPSPTRPAFAIADADLHAHSLTLVPFYWREIGRTPDNQPITSVVHQQPTDSYEGALMPASVHSLLHHWRAAYAPLTAERIVAAGGLAAPRPHADQLLNQAQQAGYRIDR</sequence>
<proteinExistence type="predicted"/>
<name>A0A829HP59_9MYCO</name>
<gene>
    <name evidence="1" type="ORF">J108_23660</name>
</gene>
<protein>
    <submittedName>
        <fullName evidence="1">Uncharacterized protein</fullName>
    </submittedName>
</protein>
<comment type="caution">
    <text evidence="1">The sequence shown here is derived from an EMBL/GenBank/DDBJ whole genome shotgun (WGS) entry which is preliminary data.</text>
</comment>
<organism evidence="1 2">
    <name type="scientific">Mycobacteroides abscessus subsp. bolletii CRM-0020</name>
    <dbReference type="NCBI Taxonomy" id="1306401"/>
    <lineage>
        <taxon>Bacteria</taxon>
        <taxon>Bacillati</taxon>
        <taxon>Actinomycetota</taxon>
        <taxon>Actinomycetes</taxon>
        <taxon>Mycobacteriales</taxon>
        <taxon>Mycobacteriaceae</taxon>
        <taxon>Mycobacteroides</taxon>
        <taxon>Mycobacteroides abscessus</taxon>
    </lineage>
</organism>
<evidence type="ECO:0000313" key="1">
    <source>
        <dbReference type="EMBL" id="EPQ21010.1"/>
    </source>
</evidence>
<dbReference type="Proteomes" id="UP000014969">
    <property type="component" value="Unassembled WGS sequence"/>
</dbReference>
<dbReference type="AlphaFoldDB" id="A0A829HP59"/>
<accession>A0A829HP59</accession>
<evidence type="ECO:0000313" key="2">
    <source>
        <dbReference type="Proteomes" id="UP000014969"/>
    </source>
</evidence>
<dbReference type="EMBL" id="ATFQ01000040">
    <property type="protein sequence ID" value="EPQ21010.1"/>
    <property type="molecule type" value="Genomic_DNA"/>
</dbReference>